<dbReference type="InterPro" id="IPR000515">
    <property type="entry name" value="MetI-like"/>
</dbReference>
<evidence type="ECO:0000256" key="7">
    <source>
        <dbReference type="ARBA" id="ARBA00023136"/>
    </source>
</evidence>
<dbReference type="PANTHER" id="PTHR42929:SF5">
    <property type="entry name" value="ABC TRANSPORTER PERMEASE PROTEIN"/>
    <property type="match status" value="1"/>
</dbReference>
<feature type="transmembrane region" description="Helical" evidence="8">
    <location>
        <begin position="68"/>
        <end position="88"/>
    </location>
</feature>
<evidence type="ECO:0000256" key="6">
    <source>
        <dbReference type="ARBA" id="ARBA00022989"/>
    </source>
</evidence>
<dbReference type="Proteomes" id="UP001305521">
    <property type="component" value="Chromosome"/>
</dbReference>
<evidence type="ECO:0000256" key="4">
    <source>
        <dbReference type="ARBA" id="ARBA00022475"/>
    </source>
</evidence>
<reference evidence="10 11" key="1">
    <citation type="submission" date="2023-11" db="EMBL/GenBank/DDBJ databases">
        <title>Arctic aerobic anoxygenic photoheterotroph Sediminicoccus rosea KRV36 adapts its photosynthesis to long days of polar summer.</title>
        <authorList>
            <person name="Tomasch J."/>
            <person name="Kopejtka K."/>
            <person name="Bily T."/>
            <person name="Gardiner A.T."/>
            <person name="Gardian Z."/>
            <person name="Shivaramu S."/>
            <person name="Koblizek M."/>
            <person name="Engelhardt F."/>
            <person name="Kaftan D."/>
        </authorList>
    </citation>
    <scope>NUCLEOTIDE SEQUENCE [LARGE SCALE GENOMIC DNA]</scope>
    <source>
        <strain evidence="10 11">R-30</strain>
    </source>
</reference>
<sequence length="279" mass="29568">MTSRLALWLLAPGLLLLALLMGGPVALLALESLKPFVPGSMRPGEGWTLAHYRELLQPAYLFYFWETFRIGLIVSTLSLLLGAPLAFAAVRSPRAGLRKALLALLVGLLVMSLIARLYAVEMAWGSLGPLAPLGALLGIAPRHPRYAEVLVGIGLLHFTLPVVALMLVGTFRALSPRLEEAAASLGATRSDAVVSILLPLAAPGMVSAFLVSLAMCISNFVAPLVLGRGVVVFTTSLMYTRFADIGNYPAGAAIGVTMLILAFLVVYGLSALARRLVPR</sequence>
<protein>
    <submittedName>
        <fullName evidence="10">ABC transporter permease subunit</fullName>
    </submittedName>
</protein>
<dbReference type="Gene3D" id="1.10.3720.10">
    <property type="entry name" value="MetI-like"/>
    <property type="match status" value="1"/>
</dbReference>
<organism evidence="10 11">
    <name type="scientific">Sediminicoccus rosea</name>
    <dbReference type="NCBI Taxonomy" id="1225128"/>
    <lineage>
        <taxon>Bacteria</taxon>
        <taxon>Pseudomonadati</taxon>
        <taxon>Pseudomonadota</taxon>
        <taxon>Alphaproteobacteria</taxon>
        <taxon>Acetobacterales</taxon>
        <taxon>Roseomonadaceae</taxon>
        <taxon>Sediminicoccus</taxon>
    </lineage>
</organism>
<evidence type="ECO:0000256" key="2">
    <source>
        <dbReference type="ARBA" id="ARBA00007069"/>
    </source>
</evidence>
<dbReference type="SUPFAM" id="SSF161098">
    <property type="entry name" value="MetI-like"/>
    <property type="match status" value="1"/>
</dbReference>
<dbReference type="EMBL" id="CP137852">
    <property type="protein sequence ID" value="WPB86757.1"/>
    <property type="molecule type" value="Genomic_DNA"/>
</dbReference>
<name>A0ABZ0PN13_9PROT</name>
<accession>A0ABZ0PN13</accession>
<keyword evidence="6 8" id="KW-1133">Transmembrane helix</keyword>
<comment type="subcellular location">
    <subcellularLocation>
        <location evidence="1 8">Cell membrane</location>
        <topology evidence="1 8">Multi-pass membrane protein</topology>
    </subcellularLocation>
</comment>
<dbReference type="Pfam" id="PF00528">
    <property type="entry name" value="BPD_transp_1"/>
    <property type="match status" value="1"/>
</dbReference>
<proteinExistence type="inferred from homology"/>
<keyword evidence="5 8" id="KW-0812">Transmembrane</keyword>
<evidence type="ECO:0000256" key="1">
    <source>
        <dbReference type="ARBA" id="ARBA00004651"/>
    </source>
</evidence>
<dbReference type="PROSITE" id="PS50928">
    <property type="entry name" value="ABC_TM1"/>
    <property type="match status" value="1"/>
</dbReference>
<keyword evidence="11" id="KW-1185">Reference proteome</keyword>
<keyword evidence="7 8" id="KW-0472">Membrane</keyword>
<evidence type="ECO:0000313" key="10">
    <source>
        <dbReference type="EMBL" id="WPB86757.1"/>
    </source>
</evidence>
<feature type="transmembrane region" description="Helical" evidence="8">
    <location>
        <begin position="124"/>
        <end position="142"/>
    </location>
</feature>
<dbReference type="CDD" id="cd06261">
    <property type="entry name" value="TM_PBP2"/>
    <property type="match status" value="1"/>
</dbReference>
<dbReference type="PANTHER" id="PTHR42929">
    <property type="entry name" value="INNER MEMBRANE ABC TRANSPORTER PERMEASE PROTEIN YDCU-RELATED-RELATED"/>
    <property type="match status" value="1"/>
</dbReference>
<gene>
    <name evidence="10" type="ORF">R9Z33_07715</name>
</gene>
<dbReference type="RefSeq" id="WP_318650725.1">
    <property type="nucleotide sequence ID" value="NZ_CP137852.1"/>
</dbReference>
<evidence type="ECO:0000256" key="3">
    <source>
        <dbReference type="ARBA" id="ARBA00022448"/>
    </source>
</evidence>
<feature type="transmembrane region" description="Helical" evidence="8">
    <location>
        <begin position="192"/>
        <end position="213"/>
    </location>
</feature>
<feature type="transmembrane region" description="Helical" evidence="8">
    <location>
        <begin position="220"/>
        <end position="239"/>
    </location>
</feature>
<feature type="domain" description="ABC transmembrane type-1" evidence="9">
    <location>
        <begin position="64"/>
        <end position="269"/>
    </location>
</feature>
<feature type="transmembrane region" description="Helical" evidence="8">
    <location>
        <begin position="251"/>
        <end position="273"/>
    </location>
</feature>
<feature type="transmembrane region" description="Helical" evidence="8">
    <location>
        <begin position="100"/>
        <end position="118"/>
    </location>
</feature>
<keyword evidence="3 8" id="KW-0813">Transport</keyword>
<comment type="similarity">
    <text evidence="2">Belongs to the binding-protein-dependent transport system permease family. CysTW subfamily.</text>
</comment>
<feature type="transmembrane region" description="Helical" evidence="8">
    <location>
        <begin position="149"/>
        <end position="172"/>
    </location>
</feature>
<dbReference type="InterPro" id="IPR035906">
    <property type="entry name" value="MetI-like_sf"/>
</dbReference>
<evidence type="ECO:0000256" key="8">
    <source>
        <dbReference type="RuleBase" id="RU363032"/>
    </source>
</evidence>
<keyword evidence="4" id="KW-1003">Cell membrane</keyword>
<evidence type="ECO:0000313" key="11">
    <source>
        <dbReference type="Proteomes" id="UP001305521"/>
    </source>
</evidence>
<evidence type="ECO:0000256" key="5">
    <source>
        <dbReference type="ARBA" id="ARBA00022692"/>
    </source>
</evidence>
<evidence type="ECO:0000259" key="9">
    <source>
        <dbReference type="PROSITE" id="PS50928"/>
    </source>
</evidence>